<sequence>MIHNLLNFRIHSPFPNRPTLVFLHDSLGCVELWRDFPEQLAAATQCNYLVYDRLGYGKSGPFANPVRDKQYLEPEAAVLNDLLIQHNIEKAILFGHSDGGSIALLTAALFPERIQAIITQGAHVFVEEVTLAGIRAAKEAYSTTDLPQRLAKYHGVNTDAMVKAWTETWLAPTFRDWDITDFLPQITCPALIIQGKDDEFGTPKQVETIVTRCSGPAQAWLIPRVQHNPHKEVPKEVIERVFSFITTLP</sequence>
<dbReference type="PANTHER" id="PTHR43798">
    <property type="entry name" value="MONOACYLGLYCEROL LIPASE"/>
    <property type="match status" value="1"/>
</dbReference>
<evidence type="ECO:0000259" key="1">
    <source>
        <dbReference type="Pfam" id="PF00561"/>
    </source>
</evidence>
<protein>
    <submittedName>
        <fullName evidence="2">Alpha/beta hydrolase</fullName>
    </submittedName>
</protein>
<accession>A0A4Q1K6K9</accession>
<dbReference type="GO" id="GO:0016787">
    <property type="term" value="F:hydrolase activity"/>
    <property type="evidence" value="ECO:0007669"/>
    <property type="project" value="UniProtKB-KW"/>
</dbReference>
<dbReference type="SUPFAM" id="SSF53474">
    <property type="entry name" value="alpha/beta-Hydrolases"/>
    <property type="match status" value="1"/>
</dbReference>
<comment type="caution">
    <text evidence="2">The sequence shown here is derived from an EMBL/GenBank/DDBJ whole genome shotgun (WGS) entry which is preliminary data.</text>
</comment>
<dbReference type="PANTHER" id="PTHR43798:SF33">
    <property type="entry name" value="HYDROLASE, PUTATIVE (AFU_ORTHOLOGUE AFUA_2G14860)-RELATED"/>
    <property type="match status" value="1"/>
</dbReference>
<dbReference type="Gene3D" id="3.40.50.1820">
    <property type="entry name" value="alpha/beta hydrolase"/>
    <property type="match status" value="1"/>
</dbReference>
<reference evidence="3" key="1">
    <citation type="submission" date="2019-01" db="EMBL/GenBank/DDBJ databases">
        <title>Cytophagaceae bacterium strain CAR-16.</title>
        <authorList>
            <person name="Chen W.-M."/>
        </authorList>
    </citation>
    <scope>NUCLEOTIDE SEQUENCE [LARGE SCALE GENOMIC DNA]</scope>
    <source>
        <strain evidence="3">WWJ-16</strain>
    </source>
</reference>
<dbReference type="InterPro" id="IPR000073">
    <property type="entry name" value="AB_hydrolase_1"/>
</dbReference>
<organism evidence="2 3">
    <name type="scientific">Flavobacterium stagni</name>
    <dbReference type="NCBI Taxonomy" id="2506421"/>
    <lineage>
        <taxon>Bacteria</taxon>
        <taxon>Pseudomonadati</taxon>
        <taxon>Bacteroidota</taxon>
        <taxon>Flavobacteriia</taxon>
        <taxon>Flavobacteriales</taxon>
        <taxon>Flavobacteriaceae</taxon>
        <taxon>Flavobacterium</taxon>
    </lineage>
</organism>
<dbReference type="InterPro" id="IPR050266">
    <property type="entry name" value="AB_hydrolase_sf"/>
</dbReference>
<evidence type="ECO:0000313" key="3">
    <source>
        <dbReference type="Proteomes" id="UP000289857"/>
    </source>
</evidence>
<evidence type="ECO:0000313" key="2">
    <source>
        <dbReference type="EMBL" id="RXR21592.1"/>
    </source>
</evidence>
<dbReference type="Proteomes" id="UP000289857">
    <property type="component" value="Unassembled WGS sequence"/>
</dbReference>
<dbReference type="GO" id="GO:0016020">
    <property type="term" value="C:membrane"/>
    <property type="evidence" value="ECO:0007669"/>
    <property type="project" value="TreeGrafter"/>
</dbReference>
<dbReference type="AlphaFoldDB" id="A0A4Q1K6K9"/>
<proteinExistence type="predicted"/>
<dbReference type="EMBL" id="SBKN01000007">
    <property type="protein sequence ID" value="RXR21592.1"/>
    <property type="molecule type" value="Genomic_DNA"/>
</dbReference>
<keyword evidence="3" id="KW-1185">Reference proteome</keyword>
<dbReference type="OrthoDB" id="135231at2"/>
<keyword evidence="2" id="KW-0378">Hydrolase</keyword>
<dbReference type="InterPro" id="IPR029058">
    <property type="entry name" value="AB_hydrolase_fold"/>
</dbReference>
<name>A0A4Q1K6K9_9FLAO</name>
<gene>
    <name evidence="2" type="ORF">EQG61_11310</name>
</gene>
<dbReference type="Pfam" id="PF00561">
    <property type="entry name" value="Abhydrolase_1"/>
    <property type="match status" value="1"/>
</dbReference>
<feature type="domain" description="AB hydrolase-1" evidence="1">
    <location>
        <begin position="18"/>
        <end position="175"/>
    </location>
</feature>